<organism evidence="17 18">
    <name type="scientific">Bemisia tabaci</name>
    <name type="common">Sweetpotato whitefly</name>
    <name type="synonym">Aleurodes tabaci</name>
    <dbReference type="NCBI Taxonomy" id="7038"/>
    <lineage>
        <taxon>Eukaryota</taxon>
        <taxon>Metazoa</taxon>
        <taxon>Ecdysozoa</taxon>
        <taxon>Arthropoda</taxon>
        <taxon>Hexapoda</taxon>
        <taxon>Insecta</taxon>
        <taxon>Pterygota</taxon>
        <taxon>Neoptera</taxon>
        <taxon>Paraneoptera</taxon>
        <taxon>Hemiptera</taxon>
        <taxon>Sternorrhyncha</taxon>
        <taxon>Aleyrodoidea</taxon>
        <taxon>Aleyrodidae</taxon>
        <taxon>Aleyrodinae</taxon>
        <taxon>Bemisia</taxon>
    </lineage>
</organism>
<dbReference type="PANTHER" id="PTHR12814">
    <property type="entry name" value="RNA-BINDING PROTEIN NOB1"/>
    <property type="match status" value="1"/>
</dbReference>
<feature type="region of interest" description="Disordered" evidence="14">
    <location>
        <begin position="131"/>
        <end position="152"/>
    </location>
</feature>
<dbReference type="Gene3D" id="3.40.50.1010">
    <property type="entry name" value="5'-nuclease"/>
    <property type="match status" value="1"/>
</dbReference>
<evidence type="ECO:0000256" key="3">
    <source>
        <dbReference type="ARBA" id="ARBA00018439"/>
    </source>
</evidence>
<evidence type="ECO:0000259" key="15">
    <source>
        <dbReference type="Pfam" id="PF08772"/>
    </source>
</evidence>
<keyword evidence="18" id="KW-1185">Reference proteome</keyword>
<dbReference type="InterPro" id="IPR039907">
    <property type="entry name" value="NOB1"/>
</dbReference>
<dbReference type="GO" id="GO:0016787">
    <property type="term" value="F:hydrolase activity"/>
    <property type="evidence" value="ECO:0007669"/>
    <property type="project" value="UniProtKB-KW"/>
</dbReference>
<evidence type="ECO:0000256" key="7">
    <source>
        <dbReference type="ARBA" id="ARBA00022771"/>
    </source>
</evidence>
<evidence type="ECO:0000256" key="1">
    <source>
        <dbReference type="ARBA" id="ARBA00004123"/>
    </source>
</evidence>
<dbReference type="InterPro" id="IPR014881">
    <property type="entry name" value="NOB1_Zn-bd"/>
</dbReference>
<feature type="compositionally biased region" description="Acidic residues" evidence="14">
    <location>
        <begin position="204"/>
        <end position="235"/>
    </location>
</feature>
<keyword evidence="5" id="KW-0540">Nuclease</keyword>
<dbReference type="Pfam" id="PF17146">
    <property type="entry name" value="PIN_6"/>
    <property type="match status" value="1"/>
</dbReference>
<dbReference type="PIRSF" id="PIRSF037125">
    <property type="entry name" value="D-site_20S_pre-rRNA_nuclease"/>
    <property type="match status" value="1"/>
</dbReference>
<evidence type="ECO:0000256" key="11">
    <source>
        <dbReference type="ARBA" id="ARBA00045628"/>
    </source>
</evidence>
<dbReference type="SUPFAM" id="SSF144206">
    <property type="entry name" value="NOB1 zinc finger-like"/>
    <property type="match status" value="1"/>
</dbReference>
<feature type="binding site" evidence="13">
    <location>
        <position position="321"/>
    </location>
    <ligand>
        <name>Zn(2+)</name>
        <dbReference type="ChEBI" id="CHEBI:29105"/>
    </ligand>
</feature>
<dbReference type="CDD" id="cd09876">
    <property type="entry name" value="PIN_Nob1-like"/>
    <property type="match status" value="1"/>
</dbReference>
<comment type="subcellular location">
    <subcellularLocation>
        <location evidence="1 12">Nucleus</location>
    </subcellularLocation>
</comment>
<feature type="binding site" evidence="13">
    <location>
        <position position="303"/>
    </location>
    <ligand>
        <name>Zn(2+)</name>
        <dbReference type="ChEBI" id="CHEBI:29105"/>
    </ligand>
</feature>
<evidence type="ECO:0000256" key="9">
    <source>
        <dbReference type="ARBA" id="ARBA00022833"/>
    </source>
</evidence>
<evidence type="ECO:0000256" key="13">
    <source>
        <dbReference type="PIRSR" id="PIRSR037125-1"/>
    </source>
</evidence>
<feature type="region of interest" description="Disordered" evidence="14">
    <location>
        <begin position="165"/>
        <end position="235"/>
    </location>
</feature>
<keyword evidence="9 12" id="KW-0862">Zinc</keyword>
<dbReference type="GO" id="GO:0030490">
    <property type="term" value="P:maturation of SSU-rRNA"/>
    <property type="evidence" value="ECO:0007669"/>
    <property type="project" value="TreeGrafter"/>
</dbReference>
<keyword evidence="4" id="KW-0597">Phosphoprotein</keyword>
<evidence type="ECO:0000313" key="17">
    <source>
        <dbReference type="EMBL" id="CAH0393715.1"/>
    </source>
</evidence>
<comment type="similarity">
    <text evidence="2 12">Belongs to the NOB1 family.</text>
</comment>
<evidence type="ECO:0000256" key="8">
    <source>
        <dbReference type="ARBA" id="ARBA00022801"/>
    </source>
</evidence>
<feature type="compositionally biased region" description="Acidic residues" evidence="14">
    <location>
        <begin position="185"/>
        <end position="194"/>
    </location>
</feature>
<feature type="domain" description="Nin one binding (NOB1) Zn-ribbon-like" evidence="15">
    <location>
        <begin position="293"/>
        <end position="364"/>
    </location>
</feature>
<keyword evidence="8" id="KW-0378">Hydrolase</keyword>
<evidence type="ECO:0000256" key="6">
    <source>
        <dbReference type="ARBA" id="ARBA00022723"/>
    </source>
</evidence>
<keyword evidence="6 12" id="KW-0479">Metal-binding</keyword>
<sequence length="448" mass="50597">MPKAQVLIVDTNAFIQSSNLQDIGEKIVTCTDVLEEVKNKRQLRRLAVVPYDIQVLEPFPENIKFVTEFSKKTGDYRSLSATDIKIIALTYQLEKEKVGSDHLATEPKQQKEICATKKSVINLTSIPGFYYPKSKNADEDSGSNSDVETENEVCEKLADLKCNEEESKIDQVQGETSDENKASDENEPTEEFQDAVDSNFVVDMSEEGCEGSDNNSADDDDDFEDDDSSNEDYEVDDEGWITPENIIEMKRKMGGELIEDKPVVVGCLTMDFAMQNVLKQIGLNLVTIDGYVIKQLRTFIFRCYSCFKTTSIMTKIFCPNCGNKTLKKVAVSLDENGKQVIHINFRRRLTGKGKKHSIPTPKGGKHVVRPITVADQPMPKQHASKLSKTKNNPLDPDYIAGYSPFVMRDVNSKSAMLGIYSNRFINDPRYMKQVSKVSESSKRRRRRK</sequence>
<dbReference type="InterPro" id="IPR033411">
    <property type="entry name" value="Ribonuclease_PIN"/>
</dbReference>
<dbReference type="PANTHER" id="PTHR12814:SF2">
    <property type="entry name" value="RNA-BINDING PROTEIN NOB1"/>
    <property type="match status" value="1"/>
</dbReference>
<dbReference type="Gene3D" id="6.20.210.10">
    <property type="entry name" value="Nin one binding (NOB1), Zn-ribbon-like"/>
    <property type="match status" value="1"/>
</dbReference>
<dbReference type="Pfam" id="PF08772">
    <property type="entry name" value="Zn_ribbon_NOB1"/>
    <property type="match status" value="1"/>
</dbReference>
<feature type="binding site" evidence="13">
    <location>
        <position position="318"/>
    </location>
    <ligand>
        <name>Zn(2+)</name>
        <dbReference type="ChEBI" id="CHEBI:29105"/>
    </ligand>
</feature>
<dbReference type="GO" id="GO:0004521">
    <property type="term" value="F:RNA endonuclease activity"/>
    <property type="evidence" value="ECO:0007669"/>
    <property type="project" value="UniProtKB-UniRule"/>
</dbReference>
<dbReference type="KEGG" id="btab:109035844"/>
<feature type="binding site" evidence="13">
    <location>
        <position position="306"/>
    </location>
    <ligand>
        <name>Zn(2+)</name>
        <dbReference type="ChEBI" id="CHEBI:29105"/>
    </ligand>
</feature>
<dbReference type="GO" id="GO:0030688">
    <property type="term" value="C:preribosome, small subunit precursor"/>
    <property type="evidence" value="ECO:0007669"/>
    <property type="project" value="TreeGrafter"/>
</dbReference>
<dbReference type="InterPro" id="IPR017117">
    <property type="entry name" value="Nob1_euk"/>
</dbReference>
<keyword evidence="10 12" id="KW-0539">Nucleus</keyword>
<reference evidence="17" key="1">
    <citation type="submission" date="2021-12" db="EMBL/GenBank/DDBJ databases">
        <authorList>
            <person name="King R."/>
        </authorList>
    </citation>
    <scope>NUCLEOTIDE SEQUENCE</scope>
</reference>
<evidence type="ECO:0000313" key="18">
    <source>
        <dbReference type="Proteomes" id="UP001152759"/>
    </source>
</evidence>
<evidence type="ECO:0000256" key="4">
    <source>
        <dbReference type="ARBA" id="ARBA00022553"/>
    </source>
</evidence>
<gene>
    <name evidence="17" type="ORF">BEMITA_LOCUS12085</name>
</gene>
<evidence type="ECO:0000256" key="5">
    <source>
        <dbReference type="ARBA" id="ARBA00022722"/>
    </source>
</evidence>
<name>A0A9P0AKC4_BEMTA</name>
<evidence type="ECO:0000256" key="2">
    <source>
        <dbReference type="ARBA" id="ARBA00005858"/>
    </source>
</evidence>
<dbReference type="EMBL" id="OU963868">
    <property type="protein sequence ID" value="CAH0393715.1"/>
    <property type="molecule type" value="Genomic_DNA"/>
</dbReference>
<evidence type="ECO:0000256" key="12">
    <source>
        <dbReference type="PIRNR" id="PIRNR037125"/>
    </source>
</evidence>
<proteinExistence type="inferred from homology"/>
<dbReference type="GO" id="GO:0008270">
    <property type="term" value="F:zinc ion binding"/>
    <property type="evidence" value="ECO:0007669"/>
    <property type="project" value="UniProtKB-KW"/>
</dbReference>
<comment type="function">
    <text evidence="11">May play a role in mRNA degradation. Endonuclease required for processing of 20S pre-rRNA precursor and biogenesis of 40S ribosomal subunits.</text>
</comment>
<dbReference type="GO" id="GO:0005634">
    <property type="term" value="C:nucleus"/>
    <property type="evidence" value="ECO:0007669"/>
    <property type="project" value="UniProtKB-SubCell"/>
</dbReference>
<dbReference type="AlphaFoldDB" id="A0A9P0AKC4"/>
<dbReference type="FunFam" id="3.40.50.1010:FF:000018">
    <property type="entry name" value="RNA-binding protein NOB1"/>
    <property type="match status" value="1"/>
</dbReference>
<keyword evidence="7" id="KW-0863">Zinc-finger</keyword>
<dbReference type="InterPro" id="IPR036283">
    <property type="entry name" value="NOB1_Zf-like_sf"/>
</dbReference>
<evidence type="ECO:0000259" key="16">
    <source>
        <dbReference type="Pfam" id="PF17146"/>
    </source>
</evidence>
<protein>
    <recommendedName>
        <fullName evidence="3 12">RNA-binding protein NOB1</fullName>
    </recommendedName>
</protein>
<accession>A0A9P0AKC4</accession>
<feature type="domain" description="Ribonuclease PIN" evidence="16">
    <location>
        <begin position="7"/>
        <end position="93"/>
    </location>
</feature>
<evidence type="ECO:0000256" key="14">
    <source>
        <dbReference type="SAM" id="MobiDB-lite"/>
    </source>
</evidence>
<evidence type="ECO:0000256" key="10">
    <source>
        <dbReference type="ARBA" id="ARBA00023242"/>
    </source>
</evidence>
<dbReference type="Proteomes" id="UP001152759">
    <property type="component" value="Chromosome 7"/>
</dbReference>